<keyword evidence="2" id="KW-1185">Reference proteome</keyword>
<dbReference type="Proteomes" id="UP000294309">
    <property type="component" value="Chromosome"/>
</dbReference>
<dbReference type="KEGG" id="sgq:SGLAD_v1c05630"/>
<accession>A0A4P7AHS1</accession>
<gene>
    <name evidence="1" type="ORF">SGLAD_v1c05630</name>
</gene>
<reference evidence="1 2" key="1">
    <citation type="submission" date="2019-03" db="EMBL/GenBank/DDBJ databases">
        <title>Complete genome sequence of Spiroplasma gladiatoris TG-1 (DSM 22552).</title>
        <authorList>
            <person name="Lin Y.-C."/>
            <person name="Chou L."/>
            <person name="Kuo C.-H."/>
        </authorList>
    </citation>
    <scope>NUCLEOTIDE SEQUENCE [LARGE SCALE GENOMIC DNA]</scope>
    <source>
        <strain evidence="1 2">TG-1</strain>
    </source>
</reference>
<dbReference type="OrthoDB" id="9824771at2"/>
<evidence type="ECO:0000313" key="1">
    <source>
        <dbReference type="EMBL" id="QBQ07762.1"/>
    </source>
</evidence>
<protein>
    <submittedName>
        <fullName evidence="1">Uncharacterized protein</fullName>
    </submittedName>
</protein>
<dbReference type="AlphaFoldDB" id="A0A4P7AHS1"/>
<proteinExistence type="predicted"/>
<dbReference type="RefSeq" id="WP_134297550.1">
    <property type="nucleotide sequence ID" value="NZ_CP038013.1"/>
</dbReference>
<dbReference type="EMBL" id="CP038013">
    <property type="protein sequence ID" value="QBQ07762.1"/>
    <property type="molecule type" value="Genomic_DNA"/>
</dbReference>
<organism evidence="1 2">
    <name type="scientific">Spiroplasma gladiatoris</name>
    <dbReference type="NCBI Taxonomy" id="2143"/>
    <lineage>
        <taxon>Bacteria</taxon>
        <taxon>Bacillati</taxon>
        <taxon>Mycoplasmatota</taxon>
        <taxon>Mollicutes</taxon>
        <taxon>Entomoplasmatales</taxon>
        <taxon>Spiroplasmataceae</taxon>
        <taxon>Spiroplasma</taxon>
    </lineage>
</organism>
<sequence length="257" mass="31197">MYEEKSCILCKEAIDPREAWVVIKINWFLPRKTIKEVVYSQLKCLAKDIQSNNFKMSHPLFEISINAKTKWKGEFETSLVINYNQPIHLDNQNIREMSVEELREINLFNQKIEIIFFLGFVKMKNFKDWFRYIMYFIMPIMNKMLKLKEDKVDMNIKLQKLNKYFDFVNIFANIYGLKTIKYSYKIIERAKDKEFQRCYTNILLNHFNYNSLAFDMIYQQITNEVSLKYKNIVVPYLEARNNKRIKPSRIRAYEMEI</sequence>
<evidence type="ECO:0000313" key="2">
    <source>
        <dbReference type="Proteomes" id="UP000294309"/>
    </source>
</evidence>
<name>A0A4P7AHS1_9MOLU</name>